<evidence type="ECO:0000256" key="6">
    <source>
        <dbReference type="ARBA" id="ARBA00022989"/>
    </source>
</evidence>
<protein>
    <recommendedName>
        <fullName evidence="9">ABC transporter domain-containing protein</fullName>
    </recommendedName>
</protein>
<sequence length="490" mass="51481">MNNGTSTGPNNPQRTSATVLARVVAILFWIGAWQIASMAVNSEFVLAGPLDAAAALVRLLPSGEFWRSVGFSLIRIAGGSAIAYLVAVPLALIAAALPTIRTLLQPAMSAIKGTPIACTVVALLIWFGSRNISAIAVGLAVIPAVYFGVLQGLDRADPGMRDLFHTFNAPVPVRLLAQTWPAIFPYLRAASQSVLGMSWKAGIAAELIGVPTGSVGERIYQAKLLLETADLFAWTIAVVALAWLFERLALRALDATWPASAKFALRFRRHEPEGAPVVKPSIANKAPILTASNLVCGHNGIASSGPFGFHLRAGDIACIEGPSGAGKTTLLNTLAGSLDPVSGSIERGHGDTAIAQVYQDIRLLEELSAIDNVMLIASANLSSAEARKRLKELLPSDAIDAPVSALSGGQRRRVELVRAFAASSHLVLLDEPFTGLDAQARELAQAHILAHMEDRAVLISAHDAASLDLPLDAIISIGTACHTGSQAARP</sequence>
<dbReference type="PROSITE" id="PS00211">
    <property type="entry name" value="ABC_TRANSPORTER_1"/>
    <property type="match status" value="1"/>
</dbReference>
<dbReference type="PANTHER" id="PTHR42788">
    <property type="entry name" value="TAURINE IMPORT ATP-BINDING PROTEIN-RELATED"/>
    <property type="match status" value="1"/>
</dbReference>
<dbReference type="InterPro" id="IPR003593">
    <property type="entry name" value="AAA+_ATPase"/>
</dbReference>
<evidence type="ECO:0000256" key="8">
    <source>
        <dbReference type="SAM" id="Phobius"/>
    </source>
</evidence>
<evidence type="ECO:0000256" key="5">
    <source>
        <dbReference type="ARBA" id="ARBA00022840"/>
    </source>
</evidence>
<dbReference type="SUPFAM" id="SSF52540">
    <property type="entry name" value="P-loop containing nucleoside triphosphate hydrolases"/>
    <property type="match status" value="1"/>
</dbReference>
<keyword evidence="5" id="KW-0067">ATP-binding</keyword>
<evidence type="ECO:0000256" key="1">
    <source>
        <dbReference type="ARBA" id="ARBA00004141"/>
    </source>
</evidence>
<dbReference type="HOGENOM" id="CLU_042243_0_0_11"/>
<dbReference type="GO" id="GO:0055085">
    <property type="term" value="P:transmembrane transport"/>
    <property type="evidence" value="ECO:0007669"/>
    <property type="project" value="InterPro"/>
</dbReference>
<dbReference type="InterPro" id="IPR050166">
    <property type="entry name" value="ABC_transporter_ATP-bind"/>
</dbReference>
<dbReference type="eggNOG" id="COG1116">
    <property type="taxonomic scope" value="Bacteria"/>
</dbReference>
<feature type="domain" description="ABC transporter" evidence="9">
    <location>
        <begin position="289"/>
        <end position="488"/>
    </location>
</feature>
<evidence type="ECO:0000313" key="11">
    <source>
        <dbReference type="Proteomes" id="UP000004830"/>
    </source>
</evidence>
<dbReference type="AlphaFoldDB" id="G1WJP5"/>
<dbReference type="GO" id="GO:0005524">
    <property type="term" value="F:ATP binding"/>
    <property type="evidence" value="ECO:0007669"/>
    <property type="project" value="UniProtKB-KW"/>
</dbReference>
<dbReference type="InterPro" id="IPR027417">
    <property type="entry name" value="P-loop_NTPase"/>
</dbReference>
<name>G1WJP5_9ACTN</name>
<reference evidence="10 11" key="1">
    <citation type="submission" date="2011-06" db="EMBL/GenBank/DDBJ databases">
        <title>The Genome Sequence of Collinsella tanakaei YIT 12063.</title>
        <authorList>
            <consortium name="The Broad Institute Genome Sequencing Platform"/>
            <person name="Earl A."/>
            <person name="Ward D."/>
            <person name="Feldgarden M."/>
            <person name="Gevers D."/>
            <person name="Morotomi M."/>
            <person name="Young S.K."/>
            <person name="Zeng Q."/>
            <person name="Gargeya S."/>
            <person name="Fitzgerald M."/>
            <person name="Haas B."/>
            <person name="Abouelleil A."/>
            <person name="Alvarado L."/>
            <person name="Arachchi H.M."/>
            <person name="Berlin A."/>
            <person name="Brown A."/>
            <person name="Chapman S.B."/>
            <person name="Chen Z."/>
            <person name="Dunbar C."/>
            <person name="Freedman E."/>
            <person name="Gearin G."/>
            <person name="Gellesch M."/>
            <person name="Goldberg J."/>
            <person name="Griggs A."/>
            <person name="Gujja S."/>
            <person name="Heiman D."/>
            <person name="Howarth C."/>
            <person name="Larson L."/>
            <person name="Lui A."/>
            <person name="MacDonald P.J.P."/>
            <person name="Mehta T."/>
            <person name="Montmayeur A."/>
            <person name="Murphy C."/>
            <person name="Neiman D."/>
            <person name="Pearson M."/>
            <person name="Priest M."/>
            <person name="Roberts A."/>
            <person name="Saif S."/>
            <person name="Shea T."/>
            <person name="Shenoy N."/>
            <person name="Sisk P."/>
            <person name="Stolte C."/>
            <person name="Sykes S."/>
            <person name="Wortman J."/>
            <person name="Nusbaum C."/>
            <person name="Birren B."/>
        </authorList>
    </citation>
    <scope>NUCLEOTIDE SEQUENCE [LARGE SCALE GENOMIC DNA]</scope>
    <source>
        <strain evidence="10 11">YIT 12063</strain>
    </source>
</reference>
<comment type="caution">
    <text evidence="10">The sequence shown here is derived from an EMBL/GenBank/DDBJ whole genome shotgun (WGS) entry which is preliminary data.</text>
</comment>
<gene>
    <name evidence="10" type="ORF">HMPREF9452_01558</name>
</gene>
<evidence type="ECO:0000313" key="10">
    <source>
        <dbReference type="EMBL" id="EGX70111.1"/>
    </source>
</evidence>
<feature type="transmembrane region" description="Helical" evidence="8">
    <location>
        <begin position="134"/>
        <end position="153"/>
    </location>
</feature>
<keyword evidence="4" id="KW-0547">Nucleotide-binding</keyword>
<dbReference type="Gene3D" id="3.40.50.300">
    <property type="entry name" value="P-loop containing nucleotide triphosphate hydrolases"/>
    <property type="match status" value="1"/>
</dbReference>
<dbReference type="InterPro" id="IPR035906">
    <property type="entry name" value="MetI-like_sf"/>
</dbReference>
<evidence type="ECO:0000256" key="4">
    <source>
        <dbReference type="ARBA" id="ARBA00022741"/>
    </source>
</evidence>
<dbReference type="SUPFAM" id="SSF161098">
    <property type="entry name" value="MetI-like"/>
    <property type="match status" value="1"/>
</dbReference>
<keyword evidence="7 8" id="KW-0472">Membrane</keyword>
<keyword evidence="6 8" id="KW-1133">Transmembrane helix</keyword>
<feature type="transmembrane region" description="Helical" evidence="8">
    <location>
        <begin position="19"/>
        <end position="40"/>
    </location>
</feature>
<keyword evidence="3 8" id="KW-0812">Transmembrane</keyword>
<dbReference type="eggNOG" id="COG0600">
    <property type="taxonomic scope" value="Bacteria"/>
</dbReference>
<dbReference type="InterPro" id="IPR000515">
    <property type="entry name" value="MetI-like"/>
</dbReference>
<dbReference type="Gene3D" id="1.10.3720.10">
    <property type="entry name" value="MetI-like"/>
    <property type="match status" value="1"/>
</dbReference>
<dbReference type="GO" id="GO:0016020">
    <property type="term" value="C:membrane"/>
    <property type="evidence" value="ECO:0007669"/>
    <property type="project" value="UniProtKB-SubCell"/>
</dbReference>
<dbReference type="GeneID" id="62759933"/>
<dbReference type="EMBL" id="ADLS01000019">
    <property type="protein sequence ID" value="EGX70111.1"/>
    <property type="molecule type" value="Genomic_DNA"/>
</dbReference>
<comment type="subcellular location">
    <subcellularLocation>
        <location evidence="1">Membrane</location>
        <topology evidence="1">Multi-pass membrane protein</topology>
    </subcellularLocation>
</comment>
<accession>G1WJP5</accession>
<keyword evidence="11" id="KW-1185">Reference proteome</keyword>
<evidence type="ECO:0000256" key="3">
    <source>
        <dbReference type="ARBA" id="ARBA00022692"/>
    </source>
</evidence>
<dbReference type="GO" id="GO:0016887">
    <property type="term" value="F:ATP hydrolysis activity"/>
    <property type="evidence" value="ECO:0007669"/>
    <property type="project" value="InterPro"/>
</dbReference>
<feature type="transmembrane region" description="Helical" evidence="8">
    <location>
        <begin position="73"/>
        <end position="97"/>
    </location>
</feature>
<feature type="transmembrane region" description="Helical" evidence="8">
    <location>
        <begin position="109"/>
        <end position="128"/>
    </location>
</feature>
<dbReference type="Pfam" id="PF00005">
    <property type="entry name" value="ABC_tran"/>
    <property type="match status" value="1"/>
</dbReference>
<dbReference type="SMART" id="SM00382">
    <property type="entry name" value="AAA"/>
    <property type="match status" value="1"/>
</dbReference>
<dbReference type="OrthoDB" id="9804353at2"/>
<evidence type="ECO:0000259" key="9">
    <source>
        <dbReference type="PROSITE" id="PS50893"/>
    </source>
</evidence>
<evidence type="ECO:0000256" key="2">
    <source>
        <dbReference type="ARBA" id="ARBA00022448"/>
    </source>
</evidence>
<feature type="transmembrane region" description="Helical" evidence="8">
    <location>
        <begin position="224"/>
        <end position="245"/>
    </location>
</feature>
<evidence type="ECO:0000256" key="7">
    <source>
        <dbReference type="ARBA" id="ARBA00023136"/>
    </source>
</evidence>
<dbReference type="Proteomes" id="UP000004830">
    <property type="component" value="Unassembled WGS sequence"/>
</dbReference>
<dbReference type="Pfam" id="PF00528">
    <property type="entry name" value="BPD_transp_1"/>
    <property type="match status" value="1"/>
</dbReference>
<organism evidence="10 11">
    <name type="scientific">Collinsella tanakaei YIT 12063</name>
    <dbReference type="NCBI Taxonomy" id="742742"/>
    <lineage>
        <taxon>Bacteria</taxon>
        <taxon>Bacillati</taxon>
        <taxon>Actinomycetota</taxon>
        <taxon>Coriobacteriia</taxon>
        <taxon>Coriobacteriales</taxon>
        <taxon>Coriobacteriaceae</taxon>
        <taxon>Collinsella</taxon>
    </lineage>
</organism>
<dbReference type="InterPro" id="IPR003439">
    <property type="entry name" value="ABC_transporter-like_ATP-bd"/>
</dbReference>
<proteinExistence type="predicted"/>
<dbReference type="PANTHER" id="PTHR42788:SF19">
    <property type="entry name" value="ALIPHATIC SULFONATES IMPORT ATP-BINDING PROTEIN SSUB 2"/>
    <property type="match status" value="1"/>
</dbReference>
<dbReference type="InterPro" id="IPR017871">
    <property type="entry name" value="ABC_transporter-like_CS"/>
</dbReference>
<dbReference type="RefSeq" id="WP_009141592.1">
    <property type="nucleotide sequence ID" value="NZ_JH126470.1"/>
</dbReference>
<keyword evidence="2" id="KW-0813">Transport</keyword>
<dbReference type="PATRIC" id="fig|742742.3.peg.1539"/>
<dbReference type="STRING" id="742742.HMPREF9452_01558"/>
<dbReference type="PROSITE" id="PS50893">
    <property type="entry name" value="ABC_TRANSPORTER_2"/>
    <property type="match status" value="1"/>
</dbReference>